<evidence type="ECO:0000256" key="3">
    <source>
        <dbReference type="ARBA" id="ARBA00023163"/>
    </source>
</evidence>
<dbReference type="Pfam" id="PF00440">
    <property type="entry name" value="TetR_N"/>
    <property type="match status" value="1"/>
</dbReference>
<feature type="domain" description="Transcriptional regulator LmrA/YxaF-like C-terminal" evidence="5">
    <location>
        <begin position="76"/>
        <end position="176"/>
    </location>
</feature>
<evidence type="ECO:0000259" key="4">
    <source>
        <dbReference type="Pfam" id="PF00440"/>
    </source>
</evidence>
<sequence length="190" mass="20041">MRPRERLIMGAIDLIRRHGVAGTGMTELLAHSNTARRSVYQNFPRGKQQLIEEATRTAGEVMAAAITATEGSGTSAARLAAFVQMWKDTLVAADFTAGCPVVAAALSGSEVPAAPAIAAEVFARWETLIAEQLTAEGFDAPMAASLATTAVAAIEGAVVMCIAARSITPLERVADQLDQLLRYRQSERGA</sequence>
<evidence type="ECO:0000313" key="7">
    <source>
        <dbReference type="Proteomes" id="UP000694257"/>
    </source>
</evidence>
<dbReference type="InterPro" id="IPR001647">
    <property type="entry name" value="HTH_TetR"/>
</dbReference>
<gene>
    <name evidence="6" type="ORF">KV110_29755</name>
</gene>
<dbReference type="InterPro" id="IPR054156">
    <property type="entry name" value="YxaF_TetR_C"/>
</dbReference>
<dbReference type="EMBL" id="CP078145">
    <property type="protein sequence ID" value="QXN95870.1"/>
    <property type="molecule type" value="Genomic_DNA"/>
</dbReference>
<organism evidence="6 7">
    <name type="scientific">Nocardia iowensis</name>
    <dbReference type="NCBI Taxonomy" id="204891"/>
    <lineage>
        <taxon>Bacteria</taxon>
        <taxon>Bacillati</taxon>
        <taxon>Actinomycetota</taxon>
        <taxon>Actinomycetes</taxon>
        <taxon>Mycobacteriales</taxon>
        <taxon>Nocardiaceae</taxon>
        <taxon>Nocardia</taxon>
    </lineage>
</organism>
<dbReference type="PANTHER" id="PTHR47506">
    <property type="entry name" value="TRANSCRIPTIONAL REGULATORY PROTEIN"/>
    <property type="match status" value="1"/>
</dbReference>
<keyword evidence="1" id="KW-0805">Transcription regulation</keyword>
<feature type="domain" description="HTH tetR-type" evidence="4">
    <location>
        <begin position="8"/>
        <end position="54"/>
    </location>
</feature>
<evidence type="ECO:0000313" key="6">
    <source>
        <dbReference type="EMBL" id="QXN95870.1"/>
    </source>
</evidence>
<keyword evidence="7" id="KW-1185">Reference proteome</keyword>
<dbReference type="Pfam" id="PF21993">
    <property type="entry name" value="TetR_C_13_2"/>
    <property type="match status" value="1"/>
</dbReference>
<name>A0ABX8S5B2_NOCIO</name>
<keyword evidence="2" id="KW-0238">DNA-binding</keyword>
<reference evidence="6 7" key="1">
    <citation type="submission" date="2021-07" db="EMBL/GenBank/DDBJ databases">
        <title>Whole Genome Sequence of Nocardia Iowensis.</title>
        <authorList>
            <person name="Lamm A."/>
            <person name="Collins-Fairclough A.M."/>
            <person name="Bunk B."/>
            <person name="Sproer C."/>
        </authorList>
    </citation>
    <scope>NUCLEOTIDE SEQUENCE [LARGE SCALE GENOMIC DNA]</scope>
    <source>
        <strain evidence="6 7">NRRL 5646</strain>
    </source>
</reference>
<dbReference type="Proteomes" id="UP000694257">
    <property type="component" value="Chromosome"/>
</dbReference>
<protein>
    <submittedName>
        <fullName evidence="6">TetR/AcrR family transcriptional regulator</fullName>
    </submittedName>
</protein>
<proteinExistence type="predicted"/>
<evidence type="ECO:0000259" key="5">
    <source>
        <dbReference type="Pfam" id="PF21993"/>
    </source>
</evidence>
<evidence type="ECO:0000256" key="1">
    <source>
        <dbReference type="ARBA" id="ARBA00023015"/>
    </source>
</evidence>
<evidence type="ECO:0000256" key="2">
    <source>
        <dbReference type="ARBA" id="ARBA00023125"/>
    </source>
</evidence>
<dbReference type="PANTHER" id="PTHR47506:SF3">
    <property type="entry name" value="HTH-TYPE TRANSCRIPTIONAL REGULATOR LMRA"/>
    <property type="match status" value="1"/>
</dbReference>
<accession>A0ABX8S5B2</accession>
<keyword evidence="3" id="KW-0804">Transcription</keyword>